<feature type="signal peptide" evidence="1">
    <location>
        <begin position="1"/>
        <end position="20"/>
    </location>
</feature>
<evidence type="ECO:0000256" key="1">
    <source>
        <dbReference type="SAM" id="SignalP"/>
    </source>
</evidence>
<reference evidence="2 3" key="1">
    <citation type="submission" date="2020-02" db="EMBL/GenBank/DDBJ databases">
        <authorList>
            <person name="Khan S.A."/>
            <person name="Jeon C.O."/>
            <person name="Chun B.H."/>
        </authorList>
    </citation>
    <scope>NUCLEOTIDE SEQUENCE [LARGE SCALE GENOMIC DNA]</scope>
    <source>
        <strain evidence="2 3">H239</strain>
    </source>
</reference>
<gene>
    <name evidence="2" type="ORF">G5575_04490</name>
</gene>
<proteinExistence type="predicted"/>
<protein>
    <submittedName>
        <fullName evidence="2">Uncharacterized protein</fullName>
    </submittedName>
</protein>
<keyword evidence="1" id="KW-0732">Signal</keyword>
<dbReference type="EMBL" id="JAALFG010000001">
    <property type="protein sequence ID" value="NGP17042.1"/>
    <property type="molecule type" value="Genomic_DNA"/>
</dbReference>
<dbReference type="RefSeq" id="WP_164533264.1">
    <property type="nucleotide sequence ID" value="NZ_JAALFG010000001.1"/>
</dbReference>
<dbReference type="Proteomes" id="UP000474802">
    <property type="component" value="Unassembled WGS sequence"/>
</dbReference>
<feature type="chain" id="PRO_5026706091" evidence="1">
    <location>
        <begin position="21"/>
        <end position="99"/>
    </location>
</feature>
<comment type="caution">
    <text evidence="2">The sequence shown here is derived from an EMBL/GenBank/DDBJ whole genome shotgun (WGS) entry which is preliminary data.</text>
</comment>
<sequence>MHKTVFLLLATLLPTMAATAQSPTQYLAQAVSTMQATNAKCGFGLSDEAILAGSARLGAQPADPAFVSAVAQQRQAFEANLAYLTPDCSPTSAAKAAPC</sequence>
<evidence type="ECO:0000313" key="3">
    <source>
        <dbReference type="Proteomes" id="UP000474802"/>
    </source>
</evidence>
<accession>A0A6M1SNG9</accession>
<keyword evidence="3" id="KW-1185">Reference proteome</keyword>
<organism evidence="2 3">
    <name type="scientific">Devosia aurantiaca</name>
    <dbReference type="NCBI Taxonomy" id="2714858"/>
    <lineage>
        <taxon>Bacteria</taxon>
        <taxon>Pseudomonadati</taxon>
        <taxon>Pseudomonadota</taxon>
        <taxon>Alphaproteobacteria</taxon>
        <taxon>Hyphomicrobiales</taxon>
        <taxon>Devosiaceae</taxon>
        <taxon>Devosia</taxon>
    </lineage>
</organism>
<dbReference type="AlphaFoldDB" id="A0A6M1SNG9"/>
<reference evidence="2 3" key="2">
    <citation type="submission" date="2020-03" db="EMBL/GenBank/DDBJ databases">
        <title>Devosia chinhatensis sp. nov., isolated from a hexachlorocyclohexane (HCH) dump site in India.</title>
        <authorList>
            <person name="Kumar M."/>
            <person name="Lal R."/>
        </authorList>
    </citation>
    <scope>NUCLEOTIDE SEQUENCE [LARGE SCALE GENOMIC DNA]</scope>
    <source>
        <strain evidence="2 3">H239</strain>
    </source>
</reference>
<name>A0A6M1SNG9_9HYPH</name>
<evidence type="ECO:0000313" key="2">
    <source>
        <dbReference type="EMBL" id="NGP17042.1"/>
    </source>
</evidence>